<protein>
    <submittedName>
        <fullName evidence="2">Uncharacterized protein</fullName>
    </submittedName>
</protein>
<dbReference type="Proteomes" id="UP000286990">
    <property type="component" value="Unassembled WGS sequence"/>
</dbReference>
<organism evidence="2 3">
    <name type="scientific">Maribacter algicola</name>
    <dbReference type="NCBI Taxonomy" id="2498892"/>
    <lineage>
        <taxon>Bacteria</taxon>
        <taxon>Pseudomonadati</taxon>
        <taxon>Bacteroidota</taxon>
        <taxon>Flavobacteriia</taxon>
        <taxon>Flavobacteriales</taxon>
        <taxon>Flavobacteriaceae</taxon>
        <taxon>Maribacter</taxon>
    </lineage>
</organism>
<accession>A0A3R8RXX8</accession>
<comment type="caution">
    <text evidence="2">The sequence shown here is derived from an EMBL/GenBank/DDBJ whole genome shotgun (WGS) entry which is preliminary data.</text>
</comment>
<sequence length="196" mass="23142">MPLFDNINNLVLSFILLGSIPFISSHIYQYFDYERIVFKKDGHLEINEEAIVIDHSLNILYHEIKDISFGVVAYYGQRINMIYRNPVEQKSLGIRNYISIATDSHNYKYNFKLESEVQFKEFEQTIFELVQSEKLDHIDSKRRIKLVPARFKKTSDYKNFVIKQIVEKRIGCTEGLLLHGYNTDDEAIELRKKYCG</sequence>
<feature type="transmembrane region" description="Helical" evidence="1">
    <location>
        <begin position="12"/>
        <end position="31"/>
    </location>
</feature>
<keyword evidence="1" id="KW-1133">Transmembrane helix</keyword>
<gene>
    <name evidence="2" type="ORF">DZC72_16250</name>
</gene>
<proteinExistence type="predicted"/>
<reference evidence="3" key="1">
    <citation type="submission" date="2018-08" db="EMBL/GenBank/DDBJ databases">
        <authorList>
            <person name="Khan S.A."/>
            <person name="J S.E."/>
        </authorList>
    </citation>
    <scope>NUCLEOTIDE SEQUENCE [LARGE SCALE GENOMIC DNA]</scope>
    <source>
        <strain evidence="3">PoM-212</strain>
    </source>
</reference>
<reference evidence="3" key="2">
    <citation type="submission" date="2018-12" db="EMBL/GenBank/DDBJ databases">
        <title>Maribacter lutimaris sp. nov., isolated from marine sediment.</title>
        <authorList>
            <person name="Kim K.K."/>
        </authorList>
    </citation>
    <scope>NUCLEOTIDE SEQUENCE [LARGE SCALE GENOMIC DNA]</scope>
    <source>
        <strain evidence="3">PoM-212</strain>
    </source>
</reference>
<keyword evidence="1" id="KW-0472">Membrane</keyword>
<dbReference type="AlphaFoldDB" id="A0A3R8RXX8"/>
<evidence type="ECO:0000313" key="3">
    <source>
        <dbReference type="Proteomes" id="UP000286990"/>
    </source>
</evidence>
<keyword evidence="3" id="KW-1185">Reference proteome</keyword>
<dbReference type="RefSeq" id="WP_125223944.1">
    <property type="nucleotide sequence ID" value="NZ_QUSX01000003.1"/>
</dbReference>
<dbReference type="OrthoDB" id="1433457at2"/>
<keyword evidence="1" id="KW-0812">Transmembrane</keyword>
<evidence type="ECO:0000256" key="1">
    <source>
        <dbReference type="SAM" id="Phobius"/>
    </source>
</evidence>
<name>A0A3R8RXX8_9FLAO</name>
<dbReference type="EMBL" id="QUSX01000003">
    <property type="protein sequence ID" value="RRQ47903.1"/>
    <property type="molecule type" value="Genomic_DNA"/>
</dbReference>
<evidence type="ECO:0000313" key="2">
    <source>
        <dbReference type="EMBL" id="RRQ47903.1"/>
    </source>
</evidence>